<evidence type="ECO:0000259" key="4">
    <source>
        <dbReference type="PROSITE" id="PS50042"/>
    </source>
</evidence>
<keyword evidence="7" id="KW-1185">Reference proteome</keyword>
<keyword evidence="1" id="KW-0805">Transcription regulation</keyword>
<dbReference type="SUPFAM" id="SSF46785">
    <property type="entry name" value="Winged helix' DNA-binding domain"/>
    <property type="match status" value="1"/>
</dbReference>
<evidence type="ECO:0000259" key="5">
    <source>
        <dbReference type="PROSITE" id="PS51063"/>
    </source>
</evidence>
<dbReference type="InterPro" id="IPR036390">
    <property type="entry name" value="WH_DNA-bd_sf"/>
</dbReference>
<keyword evidence="3" id="KW-0804">Transcription</keyword>
<protein>
    <submittedName>
        <fullName evidence="6">CRP-like cAMP-binding protein</fullName>
    </submittedName>
</protein>
<proteinExistence type="predicted"/>
<dbReference type="RefSeq" id="WP_306839021.1">
    <property type="nucleotide sequence ID" value="NZ_JAUSRF010000020.1"/>
</dbReference>
<dbReference type="InterPro" id="IPR000595">
    <property type="entry name" value="cNMP-bd_dom"/>
</dbReference>
<dbReference type="InterPro" id="IPR014710">
    <property type="entry name" value="RmlC-like_jellyroll"/>
</dbReference>
<dbReference type="SMART" id="SM00100">
    <property type="entry name" value="cNMP"/>
    <property type="match status" value="1"/>
</dbReference>
<feature type="domain" description="HTH crp-type" evidence="5">
    <location>
        <begin position="143"/>
        <end position="209"/>
    </location>
</feature>
<dbReference type="InterPro" id="IPR012318">
    <property type="entry name" value="HTH_CRP"/>
</dbReference>
<dbReference type="PROSITE" id="PS50042">
    <property type="entry name" value="CNMP_BINDING_3"/>
    <property type="match status" value="1"/>
</dbReference>
<dbReference type="EMBL" id="JAUSRF010000020">
    <property type="protein sequence ID" value="MDP9839916.1"/>
    <property type="molecule type" value="Genomic_DNA"/>
</dbReference>
<accession>A0ABT9Q0M7</accession>
<dbReference type="Pfam" id="PF13545">
    <property type="entry name" value="HTH_Crp_2"/>
    <property type="match status" value="1"/>
</dbReference>
<dbReference type="CDD" id="cd00038">
    <property type="entry name" value="CAP_ED"/>
    <property type="match status" value="1"/>
</dbReference>
<keyword evidence="2" id="KW-0238">DNA-binding</keyword>
<dbReference type="PROSITE" id="PS51063">
    <property type="entry name" value="HTH_CRP_2"/>
    <property type="match status" value="1"/>
</dbReference>
<evidence type="ECO:0000313" key="6">
    <source>
        <dbReference type="EMBL" id="MDP9839916.1"/>
    </source>
</evidence>
<gene>
    <name evidence="6" type="ORF">J2T09_004696</name>
</gene>
<dbReference type="Gene3D" id="2.60.120.10">
    <property type="entry name" value="Jelly Rolls"/>
    <property type="match status" value="1"/>
</dbReference>
<dbReference type="InterPro" id="IPR050397">
    <property type="entry name" value="Env_Response_Regulators"/>
</dbReference>
<dbReference type="SUPFAM" id="SSF51206">
    <property type="entry name" value="cAMP-binding domain-like"/>
    <property type="match status" value="1"/>
</dbReference>
<organism evidence="6 7">
    <name type="scientific">Neorhizobium huautlense</name>
    <dbReference type="NCBI Taxonomy" id="67774"/>
    <lineage>
        <taxon>Bacteria</taxon>
        <taxon>Pseudomonadati</taxon>
        <taxon>Pseudomonadota</taxon>
        <taxon>Alphaproteobacteria</taxon>
        <taxon>Hyphomicrobiales</taxon>
        <taxon>Rhizobiaceae</taxon>
        <taxon>Rhizobium/Agrobacterium group</taxon>
        <taxon>Neorhizobium</taxon>
    </lineage>
</organism>
<dbReference type="Proteomes" id="UP001241472">
    <property type="component" value="Unassembled WGS sequence"/>
</dbReference>
<name>A0ABT9Q0M7_9HYPH</name>
<dbReference type="PANTHER" id="PTHR24567">
    <property type="entry name" value="CRP FAMILY TRANSCRIPTIONAL REGULATORY PROTEIN"/>
    <property type="match status" value="1"/>
</dbReference>
<dbReference type="Pfam" id="PF00027">
    <property type="entry name" value="cNMP_binding"/>
    <property type="match status" value="1"/>
</dbReference>
<dbReference type="PANTHER" id="PTHR24567:SF74">
    <property type="entry name" value="HTH-TYPE TRANSCRIPTIONAL REGULATOR ARCR"/>
    <property type="match status" value="1"/>
</dbReference>
<evidence type="ECO:0000256" key="2">
    <source>
        <dbReference type="ARBA" id="ARBA00023125"/>
    </source>
</evidence>
<evidence type="ECO:0000313" key="7">
    <source>
        <dbReference type="Proteomes" id="UP001241472"/>
    </source>
</evidence>
<dbReference type="InterPro" id="IPR018490">
    <property type="entry name" value="cNMP-bd_dom_sf"/>
</dbReference>
<dbReference type="InterPro" id="IPR036388">
    <property type="entry name" value="WH-like_DNA-bd_sf"/>
</dbReference>
<comment type="caution">
    <text evidence="6">The sequence shown here is derived from an EMBL/GenBank/DDBJ whole genome shotgun (WGS) entry which is preliminary data.</text>
</comment>
<sequence length="234" mass="25845">MSIRSRNKLLNALPGGDLGSIASQLEPVTLPRGEMLASTGNPIEHIYFLSDGIGSVFARTPEGHSAEVGIFGYEGYIPSSAAVGSELSSYDIVVQVDAEGHRVSYESFRSTMQNNRHFALVMVRAIETFAVQVAYTAVSNAVHDVNERLARWLLMCDDRVIGDEIAITHDFLARMLAVRRPSVTTALHILEGNGFIRSERGLITMRNRAGLEEFGHDAYGRPEAEYRRLMADLF</sequence>
<reference evidence="6 7" key="1">
    <citation type="submission" date="2023-07" db="EMBL/GenBank/DDBJ databases">
        <title>Sorghum-associated microbial communities from plants grown in Nebraska, USA.</title>
        <authorList>
            <person name="Schachtman D."/>
        </authorList>
    </citation>
    <scope>NUCLEOTIDE SEQUENCE [LARGE SCALE GENOMIC DNA]</scope>
    <source>
        <strain evidence="6 7">DS1307</strain>
    </source>
</reference>
<evidence type="ECO:0000256" key="3">
    <source>
        <dbReference type="ARBA" id="ARBA00023163"/>
    </source>
</evidence>
<evidence type="ECO:0000256" key="1">
    <source>
        <dbReference type="ARBA" id="ARBA00023015"/>
    </source>
</evidence>
<feature type="domain" description="Cyclic nucleotide-binding" evidence="4">
    <location>
        <begin position="9"/>
        <end position="112"/>
    </location>
</feature>
<dbReference type="Gene3D" id="1.10.10.10">
    <property type="entry name" value="Winged helix-like DNA-binding domain superfamily/Winged helix DNA-binding domain"/>
    <property type="match status" value="1"/>
</dbReference>